<reference evidence="1" key="1">
    <citation type="journal article" date="2015" name="Nature">
        <title>Complex archaea that bridge the gap between prokaryotes and eukaryotes.</title>
        <authorList>
            <person name="Spang A."/>
            <person name="Saw J.H."/>
            <person name="Jorgensen S.L."/>
            <person name="Zaremba-Niedzwiedzka K."/>
            <person name="Martijn J."/>
            <person name="Lind A.E."/>
            <person name="van Eijk R."/>
            <person name="Schleper C."/>
            <person name="Guy L."/>
            <person name="Ettema T.J."/>
        </authorList>
    </citation>
    <scope>NUCLEOTIDE SEQUENCE</scope>
</reference>
<comment type="caution">
    <text evidence="1">The sequence shown here is derived from an EMBL/GenBank/DDBJ whole genome shotgun (WGS) entry which is preliminary data.</text>
</comment>
<name>A0A0F9EK25_9ZZZZ</name>
<organism evidence="1">
    <name type="scientific">marine sediment metagenome</name>
    <dbReference type="NCBI Taxonomy" id="412755"/>
    <lineage>
        <taxon>unclassified sequences</taxon>
        <taxon>metagenomes</taxon>
        <taxon>ecological metagenomes</taxon>
    </lineage>
</organism>
<protein>
    <submittedName>
        <fullName evidence="1">Uncharacterized protein</fullName>
    </submittedName>
</protein>
<dbReference type="AlphaFoldDB" id="A0A0F9EK25"/>
<dbReference type="EMBL" id="LAZR01024676">
    <property type="protein sequence ID" value="KKL74369.1"/>
    <property type="molecule type" value="Genomic_DNA"/>
</dbReference>
<proteinExistence type="predicted"/>
<accession>A0A0F9EK25</accession>
<gene>
    <name evidence="1" type="ORF">LCGC14_2065540</name>
</gene>
<evidence type="ECO:0000313" key="1">
    <source>
        <dbReference type="EMBL" id="KKL74369.1"/>
    </source>
</evidence>
<sequence length="111" mass="12352">MDKATFTDRLSTALKAEVPSDVLRKTWIGRRADELNPPIDERRLATYLHGENECPGSILLNLFEKFGSAFEAKVRGTTQSPGDRKAELRVLLEQALETLDTRVVPIAGKIS</sequence>